<name>A0ABX0Y3J8_9ACTN</name>
<dbReference type="InterPro" id="IPR004960">
    <property type="entry name" value="LipA_acyltrans"/>
</dbReference>
<evidence type="ECO:0000256" key="2">
    <source>
        <dbReference type="ARBA" id="ARBA00022475"/>
    </source>
</evidence>
<keyword evidence="2" id="KW-1003">Cell membrane</keyword>
<gene>
    <name evidence="8" type="ORF">HC031_23765</name>
</gene>
<evidence type="ECO:0000256" key="7">
    <source>
        <dbReference type="SAM" id="MobiDB-lite"/>
    </source>
</evidence>
<evidence type="ECO:0000313" key="9">
    <source>
        <dbReference type="Proteomes" id="UP000722989"/>
    </source>
</evidence>
<dbReference type="RefSeq" id="WP_167927624.1">
    <property type="nucleotide sequence ID" value="NZ_JAATVY010000021.1"/>
</dbReference>
<accession>A0ABX0Y3J8</accession>
<comment type="caution">
    <text evidence="8">The sequence shown here is derived from an EMBL/GenBank/DDBJ whole genome shotgun (WGS) entry which is preliminary data.</text>
</comment>
<evidence type="ECO:0000256" key="3">
    <source>
        <dbReference type="ARBA" id="ARBA00022519"/>
    </source>
</evidence>
<organism evidence="8 9">
    <name type="scientific">Planosporangium thailandense</name>
    <dbReference type="NCBI Taxonomy" id="765197"/>
    <lineage>
        <taxon>Bacteria</taxon>
        <taxon>Bacillati</taxon>
        <taxon>Actinomycetota</taxon>
        <taxon>Actinomycetes</taxon>
        <taxon>Micromonosporales</taxon>
        <taxon>Micromonosporaceae</taxon>
        <taxon>Planosporangium</taxon>
    </lineage>
</organism>
<comment type="subcellular location">
    <subcellularLocation>
        <location evidence="1">Cell inner membrane</location>
    </subcellularLocation>
</comment>
<dbReference type="Pfam" id="PF03279">
    <property type="entry name" value="Lip_A_acyltrans"/>
    <property type="match status" value="1"/>
</dbReference>
<dbReference type="EMBL" id="JAATVY010000021">
    <property type="protein sequence ID" value="NJC72712.1"/>
    <property type="molecule type" value="Genomic_DNA"/>
</dbReference>
<evidence type="ECO:0000313" key="8">
    <source>
        <dbReference type="EMBL" id="NJC72712.1"/>
    </source>
</evidence>
<protein>
    <submittedName>
        <fullName evidence="8">Phosphatidylinositol mannoside acyltransferase</fullName>
    </submittedName>
</protein>
<dbReference type="PANTHER" id="PTHR30606">
    <property type="entry name" value="LIPID A BIOSYNTHESIS LAUROYL ACYLTRANSFERASE"/>
    <property type="match status" value="1"/>
</dbReference>
<reference evidence="8 9" key="1">
    <citation type="submission" date="2020-03" db="EMBL/GenBank/DDBJ databases">
        <title>WGS of the type strain of Planosporangium spp.</title>
        <authorList>
            <person name="Thawai C."/>
        </authorList>
    </citation>
    <scope>NUCLEOTIDE SEQUENCE [LARGE SCALE GENOMIC DNA]</scope>
    <source>
        <strain evidence="8 9">TBRC 5610</strain>
    </source>
</reference>
<keyword evidence="9" id="KW-1185">Reference proteome</keyword>
<proteinExistence type="predicted"/>
<evidence type="ECO:0000256" key="6">
    <source>
        <dbReference type="ARBA" id="ARBA00023315"/>
    </source>
</evidence>
<keyword evidence="6 8" id="KW-0012">Acyltransferase</keyword>
<keyword evidence="5" id="KW-0472">Membrane</keyword>
<evidence type="ECO:0000256" key="1">
    <source>
        <dbReference type="ARBA" id="ARBA00004533"/>
    </source>
</evidence>
<evidence type="ECO:0000256" key="4">
    <source>
        <dbReference type="ARBA" id="ARBA00022679"/>
    </source>
</evidence>
<keyword evidence="4" id="KW-0808">Transferase</keyword>
<dbReference type="Proteomes" id="UP000722989">
    <property type="component" value="Unassembled WGS sequence"/>
</dbReference>
<dbReference type="NCBIfam" id="NF005919">
    <property type="entry name" value="PRK07920.1"/>
    <property type="match status" value="1"/>
</dbReference>
<evidence type="ECO:0000256" key="5">
    <source>
        <dbReference type="ARBA" id="ARBA00023136"/>
    </source>
</evidence>
<dbReference type="CDD" id="cd07984">
    <property type="entry name" value="LPLAT_LABLAT-like"/>
    <property type="match status" value="1"/>
</dbReference>
<feature type="region of interest" description="Disordered" evidence="7">
    <location>
        <begin position="289"/>
        <end position="318"/>
    </location>
</feature>
<keyword evidence="3" id="KW-0997">Cell inner membrane</keyword>
<dbReference type="GO" id="GO:0016746">
    <property type="term" value="F:acyltransferase activity"/>
    <property type="evidence" value="ECO:0007669"/>
    <property type="project" value="UniProtKB-KW"/>
</dbReference>
<dbReference type="PANTHER" id="PTHR30606:SF10">
    <property type="entry name" value="PHOSPHATIDYLINOSITOL MANNOSIDE ACYLTRANSFERASE"/>
    <property type="match status" value="1"/>
</dbReference>
<sequence length="318" mass="34474">MNLAELGYATGWRVVRTLPRGLTWPAFAAGADLAARRRGRGVQRLATNLRQVVGPDVPDAEFDALVRAGLRSYSRYWLEAFRLPALTRDDILCSFRLENEEILAEAVAAGRGVVVALPHAGNWDLAGAWVAAKGWPITTVAERLKPEGLYERFLAFRRGLGMEILPLTGGERPAIDVLEDRVRAGWVVPLLADRDLSARGVEVEFFGGRTRMPAGPALLALRTGAPLYTASMWFEPGRAHARLLGPVPPPEAGPLDVRVRQLTQGVADRLAEGIAEHPQDWHMLQRVWLTPPPEGSGRGSTSASLAPSPDGVAGPDRA</sequence>